<dbReference type="InterPro" id="IPR006094">
    <property type="entry name" value="Oxid_FAD_bind_N"/>
</dbReference>
<reference evidence="8 9" key="1">
    <citation type="submission" date="2019-11" db="EMBL/GenBank/DDBJ databases">
        <authorList>
            <person name="Cao P."/>
        </authorList>
    </citation>
    <scope>NUCLEOTIDE SEQUENCE [LARGE SCALE GENOMIC DNA]</scope>
    <source>
        <strain evidence="8 9">NEAU-AAG5</strain>
    </source>
</reference>
<keyword evidence="4" id="KW-0274">FAD</keyword>
<dbReference type="InterPro" id="IPR006093">
    <property type="entry name" value="Oxy_OxRdtase_FAD_BS"/>
</dbReference>
<evidence type="ECO:0000313" key="8">
    <source>
        <dbReference type="EMBL" id="MUN35430.1"/>
    </source>
</evidence>
<dbReference type="PROSITE" id="PS00862">
    <property type="entry name" value="OX2_COVAL_FAD"/>
    <property type="match status" value="1"/>
</dbReference>
<dbReference type="PROSITE" id="PS51318">
    <property type="entry name" value="TAT"/>
    <property type="match status" value="1"/>
</dbReference>
<dbReference type="PROSITE" id="PS51387">
    <property type="entry name" value="FAD_PCMH"/>
    <property type="match status" value="1"/>
</dbReference>
<dbReference type="InterPro" id="IPR016166">
    <property type="entry name" value="FAD-bd_PCMH"/>
</dbReference>
<evidence type="ECO:0000256" key="1">
    <source>
        <dbReference type="ARBA" id="ARBA00001974"/>
    </source>
</evidence>
<dbReference type="AlphaFoldDB" id="A0A7K1KTB5"/>
<dbReference type="GO" id="GO:0071949">
    <property type="term" value="F:FAD binding"/>
    <property type="evidence" value="ECO:0007669"/>
    <property type="project" value="InterPro"/>
</dbReference>
<dbReference type="InterPro" id="IPR012951">
    <property type="entry name" value="BBE"/>
</dbReference>
<protein>
    <submittedName>
        <fullName evidence="8">FAD-binding protein</fullName>
    </submittedName>
</protein>
<evidence type="ECO:0000256" key="4">
    <source>
        <dbReference type="ARBA" id="ARBA00022827"/>
    </source>
</evidence>
<comment type="similarity">
    <text evidence="2">Belongs to the oxygen-dependent FAD-linked oxidoreductase family.</text>
</comment>
<evidence type="ECO:0000256" key="2">
    <source>
        <dbReference type="ARBA" id="ARBA00005466"/>
    </source>
</evidence>
<dbReference type="InterPro" id="IPR016169">
    <property type="entry name" value="FAD-bd_PCMH_sub2"/>
</dbReference>
<dbReference type="InterPro" id="IPR036318">
    <property type="entry name" value="FAD-bd_PCMH-like_sf"/>
</dbReference>
<dbReference type="InterPro" id="IPR006311">
    <property type="entry name" value="TAT_signal"/>
</dbReference>
<feature type="region of interest" description="Disordered" evidence="6">
    <location>
        <begin position="41"/>
        <end position="60"/>
    </location>
</feature>
<dbReference type="Gene3D" id="3.30.465.10">
    <property type="match status" value="1"/>
</dbReference>
<dbReference type="Pfam" id="PF01565">
    <property type="entry name" value="FAD_binding_4"/>
    <property type="match status" value="1"/>
</dbReference>
<keyword evidence="5" id="KW-0560">Oxidoreductase</keyword>
<keyword evidence="9" id="KW-1185">Reference proteome</keyword>
<dbReference type="PANTHER" id="PTHR42973:SF39">
    <property type="entry name" value="FAD-BINDING PCMH-TYPE DOMAIN-CONTAINING PROTEIN"/>
    <property type="match status" value="1"/>
</dbReference>
<accession>A0A7K1KTB5</accession>
<dbReference type="InterPro" id="IPR050416">
    <property type="entry name" value="FAD-linked_Oxidoreductase"/>
</dbReference>
<feature type="region of interest" description="Disordered" evidence="6">
    <location>
        <begin position="1"/>
        <end position="21"/>
    </location>
</feature>
<proteinExistence type="inferred from homology"/>
<organism evidence="8 9">
    <name type="scientific">Actinomadura litoris</name>
    <dbReference type="NCBI Taxonomy" id="2678616"/>
    <lineage>
        <taxon>Bacteria</taxon>
        <taxon>Bacillati</taxon>
        <taxon>Actinomycetota</taxon>
        <taxon>Actinomycetes</taxon>
        <taxon>Streptosporangiales</taxon>
        <taxon>Thermomonosporaceae</taxon>
        <taxon>Actinomadura</taxon>
    </lineage>
</organism>
<evidence type="ECO:0000313" key="9">
    <source>
        <dbReference type="Proteomes" id="UP000432015"/>
    </source>
</evidence>
<dbReference type="Pfam" id="PF08031">
    <property type="entry name" value="BBE"/>
    <property type="match status" value="1"/>
</dbReference>
<evidence type="ECO:0000256" key="6">
    <source>
        <dbReference type="SAM" id="MobiDB-lite"/>
    </source>
</evidence>
<sequence length="543" mass="59337">MRRPRRAGEPDGVTNDNTPSRRTVLRGAALTAATIPIAGAAPPAAGSSLSRKRTPVTVGPGDPRYDSLVFRGYNRRFECRPDQIRVVGSTQDVILAVDEAVRSGRRIAVRSGGHCFENLVDDPAVRMLVDMSTMTDVRYDRRRNAFMVEAGATLGEVYQRLFLEWGVTIPGGTSADVGMGGHICGGGYGALCRVHGLTVDHLYAVEVVVVGRDGRAASVVATREASDPNHDLWWAHTGSGGGNFGIITRYWFRSPGGDPAEPLPRPPSTVLDFSLDWSWDELDRDTFVRLLRNYGEWTERNSAAGSPAAALYGEFTLTSRPTETITLSGQVATDKGARPLLDDLLKALGRGVAARPARQISTLPWLLAATKGFGGGPGPFHRVKMKSGFRRRRFTDKQMAVAHHHLTRTDYGHPYGHLFINTYGGRVSTVSPSATAMAHRDSTFLAGFLVGWDDPSEDARHLGWIREFYRDIYAGGGGVPAGADDEGAFINYPDTDMADPEQNTSATPWHALYYGDGYSRLRQVKRRWDPHDIFRHALSISSG</sequence>
<evidence type="ECO:0000259" key="7">
    <source>
        <dbReference type="PROSITE" id="PS51387"/>
    </source>
</evidence>
<dbReference type="Gene3D" id="3.40.462.20">
    <property type="match status" value="1"/>
</dbReference>
<dbReference type="SUPFAM" id="SSF56176">
    <property type="entry name" value="FAD-binding/transporter-associated domain-like"/>
    <property type="match status" value="1"/>
</dbReference>
<evidence type="ECO:0000256" key="5">
    <source>
        <dbReference type="ARBA" id="ARBA00023002"/>
    </source>
</evidence>
<feature type="domain" description="FAD-binding PCMH-type" evidence="7">
    <location>
        <begin position="77"/>
        <end position="257"/>
    </location>
</feature>
<comment type="cofactor">
    <cofactor evidence="1">
        <name>FAD</name>
        <dbReference type="ChEBI" id="CHEBI:57692"/>
    </cofactor>
</comment>
<comment type="caution">
    <text evidence="8">The sequence shown here is derived from an EMBL/GenBank/DDBJ whole genome shotgun (WGS) entry which is preliminary data.</text>
</comment>
<gene>
    <name evidence="8" type="ORF">GNZ18_02280</name>
</gene>
<dbReference type="Proteomes" id="UP000432015">
    <property type="component" value="Unassembled WGS sequence"/>
</dbReference>
<name>A0A7K1KTB5_9ACTN</name>
<keyword evidence="3" id="KW-0285">Flavoprotein</keyword>
<dbReference type="GO" id="GO:0016491">
    <property type="term" value="F:oxidoreductase activity"/>
    <property type="evidence" value="ECO:0007669"/>
    <property type="project" value="UniProtKB-KW"/>
</dbReference>
<dbReference type="EMBL" id="WOFH01000001">
    <property type="protein sequence ID" value="MUN35430.1"/>
    <property type="molecule type" value="Genomic_DNA"/>
</dbReference>
<evidence type="ECO:0000256" key="3">
    <source>
        <dbReference type="ARBA" id="ARBA00022630"/>
    </source>
</evidence>
<dbReference type="PANTHER" id="PTHR42973">
    <property type="entry name" value="BINDING OXIDOREDUCTASE, PUTATIVE (AFU_ORTHOLOGUE AFUA_1G17690)-RELATED"/>
    <property type="match status" value="1"/>
</dbReference>